<dbReference type="Proteomes" id="UP000032142">
    <property type="component" value="Unassembled WGS sequence"/>
</dbReference>
<sequence length="135" mass="15374">MGGLPEQRRTYFWEGLGRAVRELFILILKWMKSSILVDGLVIATLNEPTLCTTENTNARGKVRLPLHERNSSNNYPMPKLNHSWFFTMLKVPNGCFLLQQYLINSFYPNLFMRATYPQGTARSSLSSTSLLGGNN</sequence>
<protein>
    <submittedName>
        <fullName evidence="1">Endoglucanase EG-II</fullName>
    </submittedName>
</protein>
<evidence type="ECO:0000313" key="2">
    <source>
        <dbReference type="Proteomes" id="UP000032142"/>
    </source>
</evidence>
<reference evidence="2" key="1">
    <citation type="submission" date="2014-09" db="EMBL/GenBank/DDBJ databases">
        <authorList>
            <person name="Mudge J."/>
            <person name="Ramaraj T."/>
            <person name="Lindquist I.E."/>
            <person name="Bharti A.K."/>
            <person name="Sundararajan A."/>
            <person name="Cameron C.T."/>
            <person name="Woodward J.E."/>
            <person name="May G.D."/>
            <person name="Brubaker C."/>
            <person name="Broadhvest J."/>
            <person name="Wilkins T.A."/>
        </authorList>
    </citation>
    <scope>NUCLEOTIDE SEQUENCE</scope>
    <source>
        <strain evidence="2">cv. AKA8401</strain>
    </source>
</reference>
<organism evidence="1 2">
    <name type="scientific">Gossypium arboreum</name>
    <name type="common">Tree cotton</name>
    <name type="synonym">Gossypium nanking</name>
    <dbReference type="NCBI Taxonomy" id="29729"/>
    <lineage>
        <taxon>Eukaryota</taxon>
        <taxon>Viridiplantae</taxon>
        <taxon>Streptophyta</taxon>
        <taxon>Embryophyta</taxon>
        <taxon>Tracheophyta</taxon>
        <taxon>Spermatophyta</taxon>
        <taxon>Magnoliopsida</taxon>
        <taxon>eudicotyledons</taxon>
        <taxon>Gunneridae</taxon>
        <taxon>Pentapetalae</taxon>
        <taxon>rosids</taxon>
        <taxon>malvids</taxon>
        <taxon>Malvales</taxon>
        <taxon>Malvaceae</taxon>
        <taxon>Malvoideae</taxon>
        <taxon>Gossypium</taxon>
    </lineage>
</organism>
<name>A0A0B0PPV9_GOSAR</name>
<accession>A0A0B0PPV9</accession>
<proteinExistence type="predicted"/>
<evidence type="ECO:0000313" key="1">
    <source>
        <dbReference type="EMBL" id="KHG26862.1"/>
    </source>
</evidence>
<dbReference type="AlphaFoldDB" id="A0A0B0PPV9"/>
<keyword evidence="2" id="KW-1185">Reference proteome</keyword>
<gene>
    <name evidence="1" type="ORF">F383_02560</name>
</gene>
<dbReference type="EMBL" id="KN438820">
    <property type="protein sequence ID" value="KHG26862.1"/>
    <property type="molecule type" value="Genomic_DNA"/>
</dbReference>